<comment type="caution">
    <text evidence="1">The sequence shown here is derived from an EMBL/GenBank/DDBJ whole genome shotgun (WGS) entry which is preliminary data.</text>
</comment>
<evidence type="ECO:0000313" key="2">
    <source>
        <dbReference type="Proteomes" id="UP000619170"/>
    </source>
</evidence>
<dbReference type="InterPro" id="IPR050708">
    <property type="entry name" value="T6SS_VgrG/RHS"/>
</dbReference>
<feature type="non-terminal residue" evidence="1">
    <location>
        <position position="383"/>
    </location>
</feature>
<name>A0ABR9NPZ3_9GAMM</name>
<dbReference type="PANTHER" id="PTHR32305">
    <property type="match status" value="1"/>
</dbReference>
<dbReference type="InterPro" id="IPR031325">
    <property type="entry name" value="RHS_repeat"/>
</dbReference>
<dbReference type="Pfam" id="PF05593">
    <property type="entry name" value="RHS_repeat"/>
    <property type="match status" value="2"/>
</dbReference>
<dbReference type="PANTHER" id="PTHR32305:SF15">
    <property type="entry name" value="PROTEIN RHSA-RELATED"/>
    <property type="match status" value="1"/>
</dbReference>
<dbReference type="InterPro" id="IPR006530">
    <property type="entry name" value="YD"/>
</dbReference>
<evidence type="ECO:0000313" key="1">
    <source>
        <dbReference type="EMBL" id="MBE2166794.1"/>
    </source>
</evidence>
<dbReference type="Proteomes" id="UP000619170">
    <property type="component" value="Unassembled WGS sequence"/>
</dbReference>
<dbReference type="Gene3D" id="2.180.10.10">
    <property type="entry name" value="RHS repeat-associated core"/>
    <property type="match status" value="2"/>
</dbReference>
<gene>
    <name evidence="1" type="ORF">IIQ43_19975</name>
</gene>
<dbReference type="RefSeq" id="WP_192835295.1">
    <property type="nucleotide sequence ID" value="NZ_JADAZL010000031.1"/>
</dbReference>
<sequence length="383" mass="42139">YRWNLNDLVPKSGFENYEYFYQLYDSAGKVIAFVPGKLSIDSKGNGSSQQNKWVINGSGDRASQIVKSQAYNAFGEIISETDGNGNTSSLSYNTMGKLTKKILPTVDIRKSDGTVTQGTPTLEYGYDLSGRLLTSKDANGNINKQSYLNGRNLETGDWLVEKETHADTGEVSNLYDVYGNLIEQSNALGVKTGYSYDINGNLIQITRAARTAGTVGANHITSGGVQTSLIDTFTYDELGNRLSATNALKNTNTTDYDALGRVVQSKTAEGITTKVDYVYDASISNLNSSKGGIKRTETDGLGKTLVDEQDYFGRTIKHTDKGEHVFTYTYNAGGWLTKQINSQGQSLDYSYYSNGSLKEIRDIALNLLTSYRYDNNGNRIEER</sequence>
<accession>A0ABR9NPZ3</accession>
<proteinExistence type="predicted"/>
<dbReference type="NCBIfam" id="TIGR01643">
    <property type="entry name" value="YD_repeat_2x"/>
    <property type="match status" value="2"/>
</dbReference>
<keyword evidence="2" id="KW-1185">Reference proteome</keyword>
<dbReference type="EMBL" id="JADAZL010000031">
    <property type="protein sequence ID" value="MBE2166794.1"/>
    <property type="molecule type" value="Genomic_DNA"/>
</dbReference>
<reference evidence="1 2" key="1">
    <citation type="submission" date="2020-10" db="EMBL/GenBank/DDBJ databases">
        <authorList>
            <person name="Mohd Rani F."/>
        </authorList>
    </citation>
    <scope>NUCLEOTIDE SEQUENCE [LARGE SCALE GENOMIC DNA]</scope>
    <source>
        <strain evidence="1 2">AC1583</strain>
    </source>
</reference>
<feature type="non-terminal residue" evidence="1">
    <location>
        <position position="1"/>
    </location>
</feature>
<reference evidence="2" key="2">
    <citation type="submission" date="2023-07" db="EMBL/GenBank/DDBJ databases">
        <title>Acinetobacter oleivorans assembled AC1583.</title>
        <authorList>
            <person name="Yeo C.C."/>
        </authorList>
    </citation>
    <scope>NUCLEOTIDE SEQUENCE [LARGE SCALE GENOMIC DNA]</scope>
    <source>
        <strain evidence="2">AC1583</strain>
    </source>
</reference>
<organism evidence="1 2">
    <name type="scientific">Acinetobacter oleivorans</name>
    <dbReference type="NCBI Taxonomy" id="1148157"/>
    <lineage>
        <taxon>Bacteria</taxon>
        <taxon>Pseudomonadati</taxon>
        <taxon>Pseudomonadota</taxon>
        <taxon>Gammaproteobacteria</taxon>
        <taxon>Moraxellales</taxon>
        <taxon>Moraxellaceae</taxon>
        <taxon>Acinetobacter</taxon>
    </lineage>
</organism>
<protein>
    <submittedName>
        <fullName evidence="1">RHS repeat protein</fullName>
    </submittedName>
</protein>